<dbReference type="InterPro" id="IPR020807">
    <property type="entry name" value="PKS_DH"/>
</dbReference>
<name>A0A6A5T7L8_9PLEO</name>
<evidence type="ECO:0000256" key="9">
    <source>
        <dbReference type="SAM" id="MobiDB-lite"/>
    </source>
</evidence>
<keyword evidence="6" id="KW-0511">Multifunctional enzyme</keyword>
<dbReference type="InterPro" id="IPR013968">
    <property type="entry name" value="PKS_KR"/>
</dbReference>
<dbReference type="Pfam" id="PF02801">
    <property type="entry name" value="Ketoacyl-synt_C"/>
    <property type="match status" value="1"/>
</dbReference>
<keyword evidence="3" id="KW-0808">Transferase</keyword>
<feature type="region of interest" description="C-terminal hotdog fold" evidence="8">
    <location>
        <begin position="1141"/>
        <end position="1294"/>
    </location>
</feature>
<dbReference type="Gene3D" id="3.90.180.10">
    <property type="entry name" value="Medium-chain alcohol dehydrogenases, catalytic domain"/>
    <property type="match status" value="1"/>
</dbReference>
<dbReference type="InterPro" id="IPR020841">
    <property type="entry name" value="PKS_Beta-ketoAc_synthase_dom"/>
</dbReference>
<feature type="active site" description="Proton donor; for dehydratase activity" evidence="8">
    <location>
        <position position="1203"/>
    </location>
</feature>
<dbReference type="GO" id="GO:0030639">
    <property type="term" value="P:polyketide biosynthetic process"/>
    <property type="evidence" value="ECO:0007669"/>
    <property type="project" value="UniProtKB-ARBA"/>
</dbReference>
<dbReference type="SUPFAM" id="SSF51735">
    <property type="entry name" value="NAD(P)-binding Rossmann-fold domains"/>
    <property type="match status" value="2"/>
</dbReference>
<dbReference type="PROSITE" id="PS50075">
    <property type="entry name" value="CARRIER"/>
    <property type="match status" value="1"/>
</dbReference>
<dbReference type="GO" id="GO:0031177">
    <property type="term" value="F:phosphopantetheine binding"/>
    <property type="evidence" value="ECO:0007669"/>
    <property type="project" value="InterPro"/>
</dbReference>
<accession>A0A6A5T7L8</accession>
<evidence type="ECO:0000256" key="4">
    <source>
        <dbReference type="ARBA" id="ARBA00022857"/>
    </source>
</evidence>
<dbReference type="PROSITE" id="PS00606">
    <property type="entry name" value="KS3_1"/>
    <property type="match status" value="1"/>
</dbReference>
<dbReference type="InterPro" id="IPR049551">
    <property type="entry name" value="PKS_DH_C"/>
</dbReference>
<feature type="domain" description="Carrier" evidence="10">
    <location>
        <begin position="2345"/>
        <end position="2422"/>
    </location>
</feature>
<dbReference type="InterPro" id="IPR056501">
    <property type="entry name" value="NAD-bd_HRPKS_sdrA"/>
</dbReference>
<keyword evidence="4" id="KW-0521">NADP</keyword>
<dbReference type="GO" id="GO:0016491">
    <property type="term" value="F:oxidoreductase activity"/>
    <property type="evidence" value="ECO:0007669"/>
    <property type="project" value="UniProtKB-KW"/>
</dbReference>
<dbReference type="Gene3D" id="1.10.1200.10">
    <property type="entry name" value="ACP-like"/>
    <property type="match status" value="1"/>
</dbReference>
<dbReference type="CDD" id="cd05274">
    <property type="entry name" value="KR_FAS_SDR_x"/>
    <property type="match status" value="1"/>
</dbReference>
<feature type="region of interest" description="Disordered" evidence="9">
    <location>
        <begin position="475"/>
        <end position="497"/>
    </location>
</feature>
<dbReference type="SMART" id="SM00822">
    <property type="entry name" value="PKS_KR"/>
    <property type="match status" value="1"/>
</dbReference>
<dbReference type="SUPFAM" id="SSF55048">
    <property type="entry name" value="Probable ACP-binding domain of malonyl-CoA ACP transacylase"/>
    <property type="match status" value="1"/>
</dbReference>
<keyword evidence="5" id="KW-0560">Oxidoreductase</keyword>
<evidence type="ECO:0000256" key="6">
    <source>
        <dbReference type="ARBA" id="ARBA00023268"/>
    </source>
</evidence>
<dbReference type="Pfam" id="PF23114">
    <property type="entry name" value="NAD-bd_HRPKS_sdrA"/>
    <property type="match status" value="1"/>
</dbReference>
<dbReference type="SUPFAM" id="SSF50129">
    <property type="entry name" value="GroES-like"/>
    <property type="match status" value="1"/>
</dbReference>
<dbReference type="Pfam" id="PF00698">
    <property type="entry name" value="Acyl_transf_1"/>
    <property type="match status" value="1"/>
</dbReference>
<dbReference type="Pfam" id="PF14765">
    <property type="entry name" value="PS-DH"/>
    <property type="match status" value="1"/>
</dbReference>
<dbReference type="GO" id="GO:0004312">
    <property type="term" value="F:fatty acid synthase activity"/>
    <property type="evidence" value="ECO:0007669"/>
    <property type="project" value="TreeGrafter"/>
</dbReference>
<keyword evidence="7" id="KW-0012">Acyltransferase</keyword>
<dbReference type="SMART" id="SM00826">
    <property type="entry name" value="PKS_DH"/>
    <property type="match status" value="1"/>
</dbReference>
<dbReference type="InterPro" id="IPR016036">
    <property type="entry name" value="Malonyl_transacylase_ACP-bd"/>
</dbReference>
<dbReference type="SUPFAM" id="SSF47336">
    <property type="entry name" value="ACP-like"/>
    <property type="match status" value="1"/>
</dbReference>
<dbReference type="PANTHER" id="PTHR43775:SF29">
    <property type="entry name" value="ASPERFURANONE POLYKETIDE SYNTHASE AFOG-RELATED"/>
    <property type="match status" value="1"/>
</dbReference>
<dbReference type="SMART" id="SM00823">
    <property type="entry name" value="PKS_PP"/>
    <property type="match status" value="1"/>
</dbReference>
<dbReference type="PROSITE" id="PS00012">
    <property type="entry name" value="PHOSPHOPANTETHEINE"/>
    <property type="match status" value="1"/>
</dbReference>
<dbReference type="SMART" id="SM00829">
    <property type="entry name" value="PKS_ER"/>
    <property type="match status" value="1"/>
</dbReference>
<dbReference type="InterPro" id="IPR049900">
    <property type="entry name" value="PKS_mFAS_DH"/>
</dbReference>
<dbReference type="Pfam" id="PF23297">
    <property type="entry name" value="ACP_SdgA_C"/>
    <property type="match status" value="1"/>
</dbReference>
<dbReference type="InterPro" id="IPR020843">
    <property type="entry name" value="ER"/>
</dbReference>
<dbReference type="SMART" id="SM00825">
    <property type="entry name" value="PKS_KS"/>
    <property type="match status" value="1"/>
</dbReference>
<dbReference type="EMBL" id="ML977045">
    <property type="protein sequence ID" value="KAF1948945.1"/>
    <property type="molecule type" value="Genomic_DNA"/>
</dbReference>
<dbReference type="Gene3D" id="3.40.366.10">
    <property type="entry name" value="Malonyl-Coenzyme A Acyl Carrier Protein, domain 2"/>
    <property type="match status" value="1"/>
</dbReference>
<evidence type="ECO:0000313" key="13">
    <source>
        <dbReference type="EMBL" id="KAF1948945.1"/>
    </source>
</evidence>
<dbReference type="CDD" id="cd05195">
    <property type="entry name" value="enoyl_red"/>
    <property type="match status" value="1"/>
</dbReference>
<dbReference type="Gene3D" id="3.30.70.3290">
    <property type="match status" value="1"/>
</dbReference>
<evidence type="ECO:0000259" key="10">
    <source>
        <dbReference type="PROSITE" id="PS50075"/>
    </source>
</evidence>
<dbReference type="PROSITE" id="PS52004">
    <property type="entry name" value="KS3_2"/>
    <property type="match status" value="1"/>
</dbReference>
<dbReference type="InterPro" id="IPR018201">
    <property type="entry name" value="Ketoacyl_synth_AS"/>
</dbReference>
<dbReference type="Pfam" id="PF21089">
    <property type="entry name" value="PKS_DH_N"/>
    <property type="match status" value="1"/>
</dbReference>
<dbReference type="CDD" id="cd00833">
    <property type="entry name" value="PKS"/>
    <property type="match status" value="1"/>
</dbReference>
<dbReference type="InterPro" id="IPR036291">
    <property type="entry name" value="NAD(P)-bd_dom_sf"/>
</dbReference>
<dbReference type="InterPro" id="IPR013154">
    <property type="entry name" value="ADH-like_N"/>
</dbReference>
<evidence type="ECO:0000256" key="8">
    <source>
        <dbReference type="PROSITE-ProRule" id="PRU01363"/>
    </source>
</evidence>
<evidence type="ECO:0000256" key="7">
    <source>
        <dbReference type="ARBA" id="ARBA00023315"/>
    </source>
</evidence>
<dbReference type="InterPro" id="IPR049552">
    <property type="entry name" value="PKS_DH_N"/>
</dbReference>
<dbReference type="InterPro" id="IPR014031">
    <property type="entry name" value="Ketoacyl_synth_C"/>
</dbReference>
<feature type="domain" description="Ketosynthase family 3 (KS3)" evidence="11">
    <location>
        <begin position="35"/>
        <end position="459"/>
    </location>
</feature>
<evidence type="ECO:0000259" key="11">
    <source>
        <dbReference type="PROSITE" id="PS52004"/>
    </source>
</evidence>
<dbReference type="InterPro" id="IPR006162">
    <property type="entry name" value="Ppantetheine_attach_site"/>
</dbReference>
<dbReference type="Pfam" id="PF08240">
    <property type="entry name" value="ADH_N"/>
    <property type="match status" value="1"/>
</dbReference>
<evidence type="ECO:0000256" key="2">
    <source>
        <dbReference type="ARBA" id="ARBA00022553"/>
    </source>
</evidence>
<keyword evidence="2" id="KW-0597">Phosphoprotein</keyword>
<dbReference type="InterPro" id="IPR036736">
    <property type="entry name" value="ACP-like_sf"/>
</dbReference>
<feature type="active site" description="Proton acceptor; for dehydratase activity" evidence="8">
    <location>
        <position position="1013"/>
    </location>
</feature>
<dbReference type="InterPro" id="IPR001227">
    <property type="entry name" value="Ac_transferase_dom_sf"/>
</dbReference>
<dbReference type="InterPro" id="IPR011032">
    <property type="entry name" value="GroES-like_sf"/>
</dbReference>
<keyword evidence="1" id="KW-0596">Phosphopantetheine</keyword>
<dbReference type="Pfam" id="PF08659">
    <property type="entry name" value="KR"/>
    <property type="match status" value="1"/>
</dbReference>
<dbReference type="InterPro" id="IPR032821">
    <property type="entry name" value="PKS_assoc"/>
</dbReference>
<dbReference type="SUPFAM" id="SSF53335">
    <property type="entry name" value="S-adenosyl-L-methionine-dependent methyltransferases"/>
    <property type="match status" value="1"/>
</dbReference>
<dbReference type="InterPro" id="IPR020806">
    <property type="entry name" value="PKS_PP-bd"/>
</dbReference>
<dbReference type="InterPro" id="IPR042104">
    <property type="entry name" value="PKS_dehydratase_sf"/>
</dbReference>
<dbReference type="GO" id="GO:0004315">
    <property type="term" value="F:3-oxoacyl-[acyl-carrier-protein] synthase activity"/>
    <property type="evidence" value="ECO:0007669"/>
    <property type="project" value="InterPro"/>
</dbReference>
<dbReference type="InterPro" id="IPR014043">
    <property type="entry name" value="Acyl_transferase_dom"/>
</dbReference>
<dbReference type="SUPFAM" id="SSF52151">
    <property type="entry name" value="FabD/lysophospholipase-like"/>
    <property type="match status" value="1"/>
</dbReference>
<dbReference type="InterPro" id="IPR016039">
    <property type="entry name" value="Thiolase-like"/>
</dbReference>
<dbReference type="Gene3D" id="3.40.50.150">
    <property type="entry name" value="Vaccinia Virus protein VP39"/>
    <property type="match status" value="1"/>
</dbReference>
<evidence type="ECO:0000256" key="3">
    <source>
        <dbReference type="ARBA" id="ARBA00022679"/>
    </source>
</evidence>
<feature type="compositionally biased region" description="Polar residues" evidence="9">
    <location>
        <begin position="13"/>
        <end position="22"/>
    </location>
</feature>
<dbReference type="PANTHER" id="PTHR43775">
    <property type="entry name" value="FATTY ACID SYNTHASE"/>
    <property type="match status" value="1"/>
</dbReference>
<evidence type="ECO:0000256" key="1">
    <source>
        <dbReference type="ARBA" id="ARBA00022450"/>
    </source>
</evidence>
<dbReference type="Gene3D" id="3.10.129.110">
    <property type="entry name" value="Polyketide synthase dehydratase"/>
    <property type="match status" value="1"/>
</dbReference>
<dbReference type="Proteomes" id="UP000800035">
    <property type="component" value="Unassembled WGS sequence"/>
</dbReference>
<evidence type="ECO:0000256" key="5">
    <source>
        <dbReference type="ARBA" id="ARBA00023002"/>
    </source>
</evidence>
<dbReference type="PROSITE" id="PS52019">
    <property type="entry name" value="PKS_MFAS_DH"/>
    <property type="match status" value="1"/>
</dbReference>
<keyword evidence="14" id="KW-1185">Reference proteome</keyword>
<dbReference type="InterPro" id="IPR016035">
    <property type="entry name" value="Acyl_Trfase/lysoPLipase"/>
</dbReference>
<feature type="domain" description="PKS/mFAS DH" evidence="12">
    <location>
        <begin position="981"/>
        <end position="1294"/>
    </location>
</feature>
<dbReference type="OrthoDB" id="329835at2759"/>
<protein>
    <submittedName>
        <fullName evidence="13">Ketoacyl-synt-domain-containing protein</fullName>
    </submittedName>
</protein>
<dbReference type="Gene3D" id="3.40.47.10">
    <property type="match status" value="1"/>
</dbReference>
<feature type="region of interest" description="Disordered" evidence="9">
    <location>
        <begin position="1"/>
        <end position="28"/>
    </location>
</feature>
<dbReference type="SMART" id="SM00827">
    <property type="entry name" value="PKS_AT"/>
    <property type="match status" value="1"/>
</dbReference>
<dbReference type="InterPro" id="IPR009081">
    <property type="entry name" value="PP-bd_ACP"/>
</dbReference>
<organism evidence="13 14">
    <name type="scientific">Byssothecium circinans</name>
    <dbReference type="NCBI Taxonomy" id="147558"/>
    <lineage>
        <taxon>Eukaryota</taxon>
        <taxon>Fungi</taxon>
        <taxon>Dikarya</taxon>
        <taxon>Ascomycota</taxon>
        <taxon>Pezizomycotina</taxon>
        <taxon>Dothideomycetes</taxon>
        <taxon>Pleosporomycetidae</taxon>
        <taxon>Pleosporales</taxon>
        <taxon>Massarineae</taxon>
        <taxon>Massarinaceae</taxon>
        <taxon>Byssothecium</taxon>
    </lineage>
</organism>
<dbReference type="InterPro" id="IPR014030">
    <property type="entry name" value="Ketoacyl_synth_N"/>
</dbReference>
<dbReference type="Pfam" id="PF16197">
    <property type="entry name" value="KAsynt_C_assoc"/>
    <property type="match status" value="1"/>
</dbReference>
<evidence type="ECO:0000313" key="14">
    <source>
        <dbReference type="Proteomes" id="UP000800035"/>
    </source>
</evidence>
<feature type="region of interest" description="N-terminal hotdog fold" evidence="8">
    <location>
        <begin position="981"/>
        <end position="1113"/>
    </location>
</feature>
<dbReference type="GO" id="GO:0006633">
    <property type="term" value="P:fatty acid biosynthetic process"/>
    <property type="evidence" value="ECO:0007669"/>
    <property type="project" value="InterPro"/>
</dbReference>
<dbReference type="InterPro" id="IPR057326">
    <property type="entry name" value="KR_dom"/>
</dbReference>
<proteinExistence type="predicted"/>
<gene>
    <name evidence="13" type="ORF">CC80DRAFT_283225</name>
</gene>
<sequence length="2425" mass="266279">MSPFMERLESHNESAMPSSYESASPCASEIDGKDVDPVAIIGFSLKFPDDADSTEGFWKMLLEKRVASSEFPSDRINVDGHYRKEKKNNTLSLRGGNFIREDMAVFDADFFSISPAEAMALDPMQRKLLEVSYHAFENAGLPIESVADTATSVHTGCFTHDYMIQTTKDVDDFPTYAGYGVGAAMLANRISWFYNLAGPSIAVDSACSSSAMALDMSIQSLQTRSSSMGLVAGCNLTFGPETFAWLSNMNMLSKDSRCFSFDHRANGYARGEGIAVMIVKRLSDALRDGNTIRAIIRSTGTNEDGRTPGITQPSQTAQERLIRETYAKAGLSLGLTRYCEAHGTGTPLGDPLESAAIGNSFRAYRSDEEPMYLGSVKSNIGHTEGASGLAGVLKAVLALENGVIPPNADFQKINPRIDAEYLRVRIPAEAVPWPTSGLRRASVNSFGYGGANAHIVLDDAYNYLRLRGLEGKHKTVTLPPGTADPSTPGRILEEAPTSEATRSPKLLVLSASDEEGTKRIAAAYGPYLQKTAFSGDCPPEFLNTLAYTLDTHRSVLPFRSSIVAHSIEDCMELANEASASTKARKEPLQIGFVFTGQGAQWHAMGRELMAYPIYRRSLEDASNYLRSLGCTWDVSEELDRSAQTTNIDNPEYSQTLCTVIQVALVDLLAKINIKPCATVGHSSGEIAAAYAGGYISRQSAWKIAYQRGVVASKLCRSTDHGRGAMMSVGLSKEDVLPHIAEVLSIGESDIGLRVACINSPKNVTVAGDEHLIDALKRRLDEQDSGIFARKLRVQVAYHSPQMQAVAEEYLKSLGQHLEGPPTANTVPMISSVHGRIIKGKELRSSGYWVQNMVSPVLFSPAVLEMCGVESAVDHLIEIGPHAALQGPIRDILKSPKASKNVGYSSILMRKMTATTTFLQVAGQMWSEGYPVDVRAANELDDQPARREMLTDLPTYPFDHSRRYWFESRLSKAYRFRDRVPNDLLGSRCADWSPLDARWRLLIRERDLPWTADHLVDNRKVYPGTGMLVMAIEAAKELADPERVISGFAIRDVDFQSAMELEDVTETLEVITSLRPTDSATEGSSAYDFSIISFTDPDWVRNIHGSIEIEYEQRERDWTSDQKKDFEKRLALQFQKRAEACQTSVNEPFMYKRLEEWGLKYGPTFRSATKQFVSDEDEAVADIVTFKGDDEDLQPHVIHPATFDAIGHLCFTAFSAGGTRAIATSMPSSVKYAWVSNTGLSAPDTPSVRTYSKAVKRTPRGFEGEIIAVNPENPDELRVYIQGITMAFISNTPKQSSLLDQVELPNPAQQWYNIERKLDISLLSPHEVRLYLREACGNTARPLDLVSKYVELAAHQNPGLRLCQIGASDGNETQHIFENALDRDQSGILTCGKYHLFDVDQGRIDHVKGIFANYGSKIDFHVFDPTADSLSETAKPETDAYDLCIALTHDQNRDEAKATLLAFSRALKQGGKMLVQRPPPNDGGRSVDVEEVLLKAGFSVPTDLSDAIIIATKDTDTVQSTHPIRLILAGNLANERHSALVQQLQELLADDLRYEIIPSSLDEAAHHPDLKNSILVLLSDPEYLCLETLTQESFSQLQRIISASSRLLWLCDTSAEVSIGGSPVSSIVEGSTRSLRSENNNLQLVRLSLEAFQGKSVHHIPKVLGRMLSWSVGSNYEQDYVEVDGHLHTDRLINANRLKQAVSAKLTPQYTEQVKVADQSFRLDISSVGSLKTLHFLEASKTPEEPQSHEVDIQIHAVSIESRDYRRAMGRGKSHNIRFGNASAGVVTQVGIDSDFNVGDRVLCVANDTFRSRLRTHGSKLIRLPDEIPWEDACHTVPALAAARYALTEIGRVRKGSSILIYPCVGLIGDAAVHVSRMLGLQVWTTVHSEEAGRAVTERLGIPSTSVFSHDAFSLGHRQGFRGADVVLCLEPARSHQSWDFVNQFGHVVYMPTITGAPIPTPSSQFPSNTSYSALNFQEIAEQRPSLLCDSFKYAMDMLPAAQEIRRSTKFPASRVVDAFEHVAGTNGSAIVTLDANDEISLTRDTRPTVTLDPNATYVISGGTGGIGRSMARWCCARGARNLILLSRSGATGKAAQALVSDLKAQGVHVEAPPCDVADEQSLRSVLENCLRRMPPIKGCLQASGAYKDLSFDVTTLEEWNTAIRSKVTSSWNLHKVLPSGMDFFVMVSSMGGVLGMISQSSYAGANTYQDALARYRIAHGEKATSLDPGVLRDVGFVTEFTDAQRDRLDRLGVFIPNYDAEILALLDIYCDPSNAMTNITECRPLTGIKTVAQMIADGVDVPFTLTQPLWQHTLNVSVDESRKSQAKTQDGDVKHVIEGAESLEEAAAIATQVFRKKVAALLWTEEKRLQEDASMQSFGLDSLVAIDLRNWLTRTFGVDIPVFELLGGSSSSRIGKSIAAQVRGT</sequence>
<dbReference type="Pfam" id="PF00109">
    <property type="entry name" value="ketoacyl-synt"/>
    <property type="match status" value="1"/>
</dbReference>
<dbReference type="SUPFAM" id="SSF53901">
    <property type="entry name" value="Thiolase-like"/>
    <property type="match status" value="1"/>
</dbReference>
<dbReference type="InterPro" id="IPR029063">
    <property type="entry name" value="SAM-dependent_MTases_sf"/>
</dbReference>
<evidence type="ECO:0000259" key="12">
    <source>
        <dbReference type="PROSITE" id="PS52019"/>
    </source>
</evidence>
<reference evidence="13" key="1">
    <citation type="journal article" date="2020" name="Stud. Mycol.">
        <title>101 Dothideomycetes genomes: a test case for predicting lifestyles and emergence of pathogens.</title>
        <authorList>
            <person name="Haridas S."/>
            <person name="Albert R."/>
            <person name="Binder M."/>
            <person name="Bloem J."/>
            <person name="Labutti K."/>
            <person name="Salamov A."/>
            <person name="Andreopoulos B."/>
            <person name="Baker S."/>
            <person name="Barry K."/>
            <person name="Bills G."/>
            <person name="Bluhm B."/>
            <person name="Cannon C."/>
            <person name="Castanera R."/>
            <person name="Culley D."/>
            <person name="Daum C."/>
            <person name="Ezra D."/>
            <person name="Gonzalez J."/>
            <person name="Henrissat B."/>
            <person name="Kuo A."/>
            <person name="Liang C."/>
            <person name="Lipzen A."/>
            <person name="Lutzoni F."/>
            <person name="Magnuson J."/>
            <person name="Mondo S."/>
            <person name="Nolan M."/>
            <person name="Ohm R."/>
            <person name="Pangilinan J."/>
            <person name="Park H.-J."/>
            <person name="Ramirez L."/>
            <person name="Alfaro M."/>
            <person name="Sun H."/>
            <person name="Tritt A."/>
            <person name="Yoshinaga Y."/>
            <person name="Zwiers L.-H."/>
            <person name="Turgeon B."/>
            <person name="Goodwin S."/>
            <person name="Spatafora J."/>
            <person name="Crous P."/>
            <person name="Grigoriev I."/>
        </authorList>
    </citation>
    <scope>NUCLEOTIDE SEQUENCE</scope>
    <source>
        <strain evidence="13">CBS 675.92</strain>
    </source>
</reference>
<dbReference type="Gene3D" id="3.40.50.720">
    <property type="entry name" value="NAD(P)-binding Rossmann-like Domain"/>
    <property type="match status" value="1"/>
</dbReference>
<dbReference type="InterPro" id="IPR050091">
    <property type="entry name" value="PKS_NRPS_Biosynth_Enz"/>
</dbReference>
<feature type="compositionally biased region" description="Basic and acidic residues" evidence="9">
    <location>
        <begin position="1"/>
        <end position="12"/>
    </location>
</feature>